<protein>
    <recommendedName>
        <fullName evidence="2">YHS domain-containing protein</fullName>
    </recommendedName>
</protein>
<dbReference type="NCBIfam" id="NF041384">
    <property type="entry name" value="YHS_seleno_dom"/>
    <property type="match status" value="1"/>
</dbReference>
<dbReference type="Proteomes" id="UP000646365">
    <property type="component" value="Unassembled WGS sequence"/>
</dbReference>
<accession>A0A8J2YZY9</accession>
<reference evidence="3" key="1">
    <citation type="journal article" date="2014" name="Int. J. Syst. Evol. Microbiol.">
        <title>Complete genome sequence of Corynebacterium casei LMG S-19264T (=DSM 44701T), isolated from a smear-ripened cheese.</title>
        <authorList>
            <consortium name="US DOE Joint Genome Institute (JGI-PGF)"/>
            <person name="Walter F."/>
            <person name="Albersmeier A."/>
            <person name="Kalinowski J."/>
            <person name="Ruckert C."/>
        </authorList>
    </citation>
    <scope>NUCLEOTIDE SEQUENCE</scope>
    <source>
        <strain evidence="3">CGMCC 1.15725</strain>
    </source>
</reference>
<dbReference type="AlphaFoldDB" id="A0A8J2YZY9"/>
<sequence>MSRLIKIAATTALVIMVWANGAHAESVNETNGVAIKGYDPVAYFTDNKPVKGSKAHAFVYEGVTYQFASEAHQKAFAADPSKYAPQFGGFCAYGVATGHKADIDPTAFSIEDGKLYLNYNDKVRDVWRKDKAGYIPKAKETWPSVSQQTEVLH</sequence>
<dbReference type="Pfam" id="PF04945">
    <property type="entry name" value="YHS"/>
    <property type="match status" value="1"/>
</dbReference>
<reference evidence="3" key="2">
    <citation type="submission" date="2020-09" db="EMBL/GenBank/DDBJ databases">
        <authorList>
            <person name="Sun Q."/>
            <person name="Zhou Y."/>
        </authorList>
    </citation>
    <scope>NUCLEOTIDE SEQUENCE</scope>
    <source>
        <strain evidence="3">CGMCC 1.15725</strain>
    </source>
</reference>
<keyword evidence="4" id="KW-1185">Reference proteome</keyword>
<feature type="signal peptide" evidence="1">
    <location>
        <begin position="1"/>
        <end position="24"/>
    </location>
</feature>
<feature type="chain" id="PRO_5035272437" description="YHS domain-containing protein" evidence="1">
    <location>
        <begin position="25"/>
        <end position="153"/>
    </location>
</feature>
<proteinExistence type="predicted"/>
<evidence type="ECO:0000256" key="1">
    <source>
        <dbReference type="SAM" id="SignalP"/>
    </source>
</evidence>
<evidence type="ECO:0000313" key="4">
    <source>
        <dbReference type="Proteomes" id="UP000646365"/>
    </source>
</evidence>
<feature type="domain" description="YHS" evidence="2">
    <location>
        <begin position="41"/>
        <end position="86"/>
    </location>
</feature>
<comment type="caution">
    <text evidence="3">The sequence shown here is derived from an EMBL/GenBank/DDBJ whole genome shotgun (WGS) entry which is preliminary data.</text>
</comment>
<evidence type="ECO:0000259" key="2">
    <source>
        <dbReference type="Pfam" id="PF04945"/>
    </source>
</evidence>
<dbReference type="RefSeq" id="WP_189051508.1">
    <property type="nucleotide sequence ID" value="NZ_BMJQ01000019.1"/>
</dbReference>
<organism evidence="3 4">
    <name type="scientific">Aliidongia dinghuensis</name>
    <dbReference type="NCBI Taxonomy" id="1867774"/>
    <lineage>
        <taxon>Bacteria</taxon>
        <taxon>Pseudomonadati</taxon>
        <taxon>Pseudomonadota</taxon>
        <taxon>Alphaproteobacteria</taxon>
        <taxon>Rhodospirillales</taxon>
        <taxon>Dongiaceae</taxon>
        <taxon>Aliidongia</taxon>
    </lineage>
</organism>
<gene>
    <name evidence="3" type="ORF">GCM10011611_56220</name>
</gene>
<dbReference type="EMBL" id="BMJQ01000019">
    <property type="protein sequence ID" value="GGF42540.1"/>
    <property type="molecule type" value="Genomic_DNA"/>
</dbReference>
<name>A0A8J2YZY9_9PROT</name>
<evidence type="ECO:0000313" key="3">
    <source>
        <dbReference type="EMBL" id="GGF42540.1"/>
    </source>
</evidence>
<dbReference type="InterPro" id="IPR007029">
    <property type="entry name" value="YHS_dom"/>
</dbReference>
<keyword evidence="1" id="KW-0732">Signal</keyword>